<proteinExistence type="predicted"/>
<name>A0A412JCX3_BACUN</name>
<sequence>MKKISLISIFVLLFLYQCSNEKKNITNNNLNELSYVGGEGDKVNEELRLSKEKMWEEANRYKAAITDTTFLQTKGKMSEMAINPFTGNGQNQYYALNQVIYLKALERVKKHLFIKDSLLVCDLKSGVEIRISEDLFQYIMDLLKNWNLGIKEGKYKIVKTKNNSYDIEAIPQ</sequence>
<evidence type="ECO:0000313" key="1">
    <source>
        <dbReference type="EMBL" id="RGS50240.1"/>
    </source>
</evidence>
<organism evidence="1 2">
    <name type="scientific">Bacteroides uniformis</name>
    <dbReference type="NCBI Taxonomy" id="820"/>
    <lineage>
        <taxon>Bacteria</taxon>
        <taxon>Pseudomonadati</taxon>
        <taxon>Bacteroidota</taxon>
        <taxon>Bacteroidia</taxon>
        <taxon>Bacteroidales</taxon>
        <taxon>Bacteroidaceae</taxon>
        <taxon>Bacteroides</taxon>
    </lineage>
</organism>
<dbReference type="EMBL" id="QRVP01000033">
    <property type="protein sequence ID" value="RGS50240.1"/>
    <property type="molecule type" value="Genomic_DNA"/>
</dbReference>
<dbReference type="Proteomes" id="UP000285283">
    <property type="component" value="Unassembled WGS sequence"/>
</dbReference>
<dbReference type="RefSeq" id="WP_101604421.1">
    <property type="nucleotide sequence ID" value="NZ_QRVP01000033.1"/>
</dbReference>
<protein>
    <submittedName>
        <fullName evidence="1">Uncharacterized protein</fullName>
    </submittedName>
</protein>
<comment type="caution">
    <text evidence="1">The sequence shown here is derived from an EMBL/GenBank/DDBJ whole genome shotgun (WGS) entry which is preliminary data.</text>
</comment>
<gene>
    <name evidence="1" type="ORF">DWX87_19725</name>
</gene>
<dbReference type="AlphaFoldDB" id="A0A412JCX3"/>
<accession>A0A412JCX3</accession>
<evidence type="ECO:0000313" key="2">
    <source>
        <dbReference type="Proteomes" id="UP000285283"/>
    </source>
</evidence>
<reference evidence="1 2" key="1">
    <citation type="submission" date="2018-08" db="EMBL/GenBank/DDBJ databases">
        <title>A genome reference for cultivated species of the human gut microbiota.</title>
        <authorList>
            <person name="Zou Y."/>
            <person name="Xue W."/>
            <person name="Luo G."/>
        </authorList>
    </citation>
    <scope>NUCLEOTIDE SEQUENCE [LARGE SCALE GENOMIC DNA]</scope>
    <source>
        <strain evidence="1 2">AF21-53</strain>
    </source>
</reference>